<name>A0A0D6EMF6_SPOSA</name>
<proteinExistence type="predicted"/>
<dbReference type="Gene3D" id="1.25.10.10">
    <property type="entry name" value="Leucine-rich Repeat Variant"/>
    <property type="match status" value="1"/>
</dbReference>
<protein>
    <submittedName>
        <fullName evidence="3">SPOSA6832_02882-mRNA-1:cds</fullName>
    </submittedName>
</protein>
<feature type="region of interest" description="Disordered" evidence="1">
    <location>
        <begin position="252"/>
        <end position="436"/>
    </location>
</feature>
<feature type="compositionally biased region" description="Basic and acidic residues" evidence="1">
    <location>
        <begin position="163"/>
        <end position="177"/>
    </location>
</feature>
<dbReference type="GO" id="GO:0030036">
    <property type="term" value="P:actin cytoskeleton organization"/>
    <property type="evidence" value="ECO:0007669"/>
    <property type="project" value="InterPro"/>
</dbReference>
<evidence type="ECO:0000259" key="2">
    <source>
        <dbReference type="SMART" id="SM01140"/>
    </source>
</evidence>
<feature type="region of interest" description="Disordered" evidence="1">
    <location>
        <begin position="224"/>
        <end position="243"/>
    </location>
</feature>
<dbReference type="SUPFAM" id="SSF48371">
    <property type="entry name" value="ARM repeat"/>
    <property type="match status" value="1"/>
</dbReference>
<dbReference type="AlphaFoldDB" id="A0A0D6EMF6"/>
<dbReference type="GO" id="GO:0003779">
    <property type="term" value="F:actin binding"/>
    <property type="evidence" value="ECO:0007669"/>
    <property type="project" value="InterPro"/>
</dbReference>
<feature type="region of interest" description="Disordered" evidence="1">
    <location>
        <begin position="78"/>
        <end position="210"/>
    </location>
</feature>
<keyword evidence="4" id="KW-1185">Reference proteome</keyword>
<dbReference type="InterPro" id="IPR011989">
    <property type="entry name" value="ARM-like"/>
</dbReference>
<dbReference type="InterPro" id="IPR016024">
    <property type="entry name" value="ARM-type_fold"/>
</dbReference>
<dbReference type="Proteomes" id="UP000243876">
    <property type="component" value="Unassembled WGS sequence"/>
</dbReference>
<reference evidence="4" key="1">
    <citation type="submission" date="2015-02" db="EMBL/GenBank/DDBJ databases">
        <authorList>
            <person name="Gon?alves P."/>
        </authorList>
    </citation>
    <scope>NUCLEOTIDE SEQUENCE [LARGE SCALE GENOMIC DNA]</scope>
</reference>
<dbReference type="GO" id="GO:0031267">
    <property type="term" value="F:small GTPase binding"/>
    <property type="evidence" value="ECO:0007669"/>
    <property type="project" value="InterPro"/>
</dbReference>
<dbReference type="EMBL" id="CENE01000012">
    <property type="protein sequence ID" value="CEQ41192.1"/>
    <property type="molecule type" value="Genomic_DNA"/>
</dbReference>
<feature type="compositionally biased region" description="Basic and acidic residues" evidence="1">
    <location>
        <begin position="423"/>
        <end position="436"/>
    </location>
</feature>
<feature type="compositionally biased region" description="Low complexity" evidence="1">
    <location>
        <begin position="764"/>
        <end position="779"/>
    </location>
</feature>
<feature type="region of interest" description="Disordered" evidence="1">
    <location>
        <begin position="1"/>
        <end position="59"/>
    </location>
</feature>
<feature type="compositionally biased region" description="Polar residues" evidence="1">
    <location>
        <begin position="179"/>
        <end position="210"/>
    </location>
</feature>
<feature type="domain" description="Formin GTPase-binding" evidence="2">
    <location>
        <begin position="426"/>
        <end position="734"/>
    </location>
</feature>
<feature type="compositionally biased region" description="Low complexity" evidence="1">
    <location>
        <begin position="499"/>
        <end position="516"/>
    </location>
</feature>
<organism evidence="3 4">
    <name type="scientific">Sporidiobolus salmonicolor</name>
    <name type="common">Yeast-like fungus</name>
    <name type="synonym">Sporobolomyces salmonicolor</name>
    <dbReference type="NCBI Taxonomy" id="5005"/>
    <lineage>
        <taxon>Eukaryota</taxon>
        <taxon>Fungi</taxon>
        <taxon>Dikarya</taxon>
        <taxon>Basidiomycota</taxon>
        <taxon>Pucciniomycotina</taxon>
        <taxon>Microbotryomycetes</taxon>
        <taxon>Sporidiobolales</taxon>
        <taxon>Sporidiobolaceae</taxon>
        <taxon>Sporobolomyces</taxon>
    </lineage>
</organism>
<evidence type="ECO:0000256" key="1">
    <source>
        <dbReference type="SAM" id="MobiDB-lite"/>
    </source>
</evidence>
<sequence length="1025" mass="110715">MSTPSAPPSPSKRSGVLRTILTGVQSTDPEVHARRWNRSGGAPPSPDKLSCGLRNGAAVGGGARVAGLVDRWEMSFSSKPYSALPAGPSSPNRPIFGSPPGGTAKPLPITGATQPSHPASSSSPSSSESRSSPTVPASFFQMQQGRRTPPASPTKFIPYQPPRGKENQQRFPFDRAPRPSTSLLAHSGHTSDPSRSPATTGTLSGNSDVSQVTSAFTDLTVETMATRSSDSTHASSIATNSAEGATLNVASRVEMQAEASPKKVLASHAGTSALSGRGLRAPPQIVETAPTPRREGVQGGSPRAARPVSVPVFQAIGHPYRPRSAQENPCGPTSAQAPPPRHPYASSFVEALPASYPSHSTDSSPLPSPTSPSEIMYKPLPLDNPPPSPILKDLAVPAPTRPKTRARASTLGAELRPSFVGEQTREDSPEEKRRRVEEDFERLLDNMQLPDRTVREKMLGLAFPLKEEMLRSTPNPSGSSAALHPHHSARQRGRSVDLAASQPASAAGPSSSASSSTRKEGGGGFKSTFLRKTKSNQSFGNSQSRSPSADSSKPRRPSHSRTASATSILLRSFGKSSGAALAAEVGRKDGGADGEDAVWWAVRLRSTKCAVLEVKELGKLRGRLRNEAPSWVDEFIENGGYLGLLERLKEVLEVEWRYARRALHHREEQHDDQILHELLKSFKALTLTACGKRALASHSPTPFLPLASLLFSEKRPGDLPCRQLLVELVASLFDICPLGADALSKSAWSTPEVSLEPDPPTPPSSSAFPAIANSSNNGSGAAGGGRRYTRKIKSSGDDVDTIEREEVLTVERIQQAHRMALSLMEGPPNEKEEAKVDFIKETHRPRVFKTWVQEIADCNLFWTFEQLDVDAIERPKVPSGMTGGVEYEAMAYCVRVLTGLRVPPRKTDADVHRSQTAHLRLINAIARTCSTIEAAFAFHDQLFQSGFERVLFTLRRASLVYYQSLHLEMSRYISLARSAQFNLGPRILACLDRRSLSRQELMVLQMVEQRDHQSRSGAPQIGAVF</sequence>
<dbReference type="OrthoDB" id="2155261at2759"/>
<feature type="compositionally biased region" description="Pro residues" evidence="1">
    <location>
        <begin position="1"/>
        <end position="10"/>
    </location>
</feature>
<feature type="compositionally biased region" description="Polar residues" evidence="1">
    <location>
        <begin position="535"/>
        <end position="551"/>
    </location>
</feature>
<dbReference type="SMART" id="SM01140">
    <property type="entry name" value="Drf_GBD"/>
    <property type="match status" value="1"/>
</dbReference>
<feature type="compositionally biased region" description="Basic residues" evidence="1">
    <location>
        <begin position="484"/>
        <end position="493"/>
    </location>
</feature>
<feature type="compositionally biased region" description="Low complexity" evidence="1">
    <location>
        <begin position="115"/>
        <end position="138"/>
    </location>
</feature>
<dbReference type="InterPro" id="IPR010473">
    <property type="entry name" value="GTPase-bd"/>
</dbReference>
<feature type="region of interest" description="Disordered" evidence="1">
    <location>
        <begin position="750"/>
        <end position="797"/>
    </location>
</feature>
<feature type="compositionally biased region" description="Polar residues" evidence="1">
    <location>
        <begin position="325"/>
        <end position="336"/>
    </location>
</feature>
<feature type="non-terminal residue" evidence="3">
    <location>
        <position position="1"/>
    </location>
</feature>
<evidence type="ECO:0000313" key="3">
    <source>
        <dbReference type="EMBL" id="CEQ41192.1"/>
    </source>
</evidence>
<accession>A0A0D6EMF6</accession>
<evidence type="ECO:0000313" key="4">
    <source>
        <dbReference type="Proteomes" id="UP000243876"/>
    </source>
</evidence>
<gene>
    <name evidence="3" type="primary">SPOSA6832_02882</name>
</gene>
<feature type="region of interest" description="Disordered" evidence="1">
    <location>
        <begin position="469"/>
        <end position="567"/>
    </location>
</feature>